<organism evidence="1 2">
    <name type="scientific">Pseudomonas mandelii</name>
    <dbReference type="NCBI Taxonomy" id="75612"/>
    <lineage>
        <taxon>Bacteria</taxon>
        <taxon>Pseudomonadati</taxon>
        <taxon>Pseudomonadota</taxon>
        <taxon>Gammaproteobacteria</taxon>
        <taxon>Pseudomonadales</taxon>
        <taxon>Pseudomonadaceae</taxon>
        <taxon>Pseudomonas</taxon>
    </lineage>
</organism>
<name>A0A502I459_9PSED</name>
<evidence type="ECO:0000313" key="2">
    <source>
        <dbReference type="Proteomes" id="UP000320914"/>
    </source>
</evidence>
<sequence>MTSCKPTSGCSFSYKRGSSALYGLRSEKRVEFVAGDVDRINGWCGPVGAGLLAKADCQSTSMVNVRPPSRASPLPQVLRRIRARR</sequence>
<dbReference type="AlphaFoldDB" id="A0A502I459"/>
<dbReference type="EMBL" id="RCZA01000009">
    <property type="protein sequence ID" value="TPG81035.1"/>
    <property type="molecule type" value="Genomic_DNA"/>
</dbReference>
<comment type="caution">
    <text evidence="1">The sequence shown here is derived from an EMBL/GenBank/DDBJ whole genome shotgun (WGS) entry which is preliminary data.</text>
</comment>
<reference evidence="1 2" key="1">
    <citation type="journal article" date="2019" name="Environ. Microbiol.">
        <title>Species interactions and distinct microbial communities in high Arctic permafrost affected cryosols are associated with the CH4 and CO2 gas fluxes.</title>
        <authorList>
            <person name="Altshuler I."/>
            <person name="Hamel J."/>
            <person name="Turney S."/>
            <person name="Magnuson E."/>
            <person name="Levesque R."/>
            <person name="Greer C."/>
            <person name="Whyte L.G."/>
        </authorList>
    </citation>
    <scope>NUCLEOTIDE SEQUENCE [LARGE SCALE GENOMIC DNA]</scope>
    <source>
        <strain evidence="1 2">OWC5</strain>
    </source>
</reference>
<gene>
    <name evidence="1" type="ORF">EAH74_21215</name>
</gene>
<dbReference type="Proteomes" id="UP000320914">
    <property type="component" value="Unassembled WGS sequence"/>
</dbReference>
<evidence type="ECO:0000313" key="1">
    <source>
        <dbReference type="EMBL" id="TPG81035.1"/>
    </source>
</evidence>
<protein>
    <submittedName>
        <fullName evidence="1">Uncharacterized protein</fullName>
    </submittedName>
</protein>
<proteinExistence type="predicted"/>
<accession>A0A502I459</accession>